<evidence type="ECO:0000313" key="2">
    <source>
        <dbReference type="Proteomes" id="UP000007015"/>
    </source>
</evidence>
<keyword evidence="2" id="KW-1185">Reference proteome</keyword>
<sequence>MQEFRDVLHNYQLFDFGFKGLSHTYDNKREGRNNVKVRLDRAVADDNWRNFFTDYQVTHLISPCSDHCPILLKFDTESQSQHKTKCLRYEIFWEREAALQEVINSAWEDSGGKQNLGDIKKALGKVMRALHSWSKAKCINVGRELDKARKKLSDLLVANTDHVAIRQETDNIDELLYRKEMLWLRRSRVNWLKKGDCNTNFFHSRAVWRAKKNKISKLRDAGCTVHSTASEMEQMATEYFQSICTANLSLDQSRVTRLL</sequence>
<dbReference type="SUPFAM" id="SSF56219">
    <property type="entry name" value="DNase I-like"/>
    <property type="match status" value="1"/>
</dbReference>
<dbReference type="Gene3D" id="3.60.10.10">
    <property type="entry name" value="Endonuclease/exonuclease/phosphatase"/>
    <property type="match status" value="1"/>
</dbReference>
<dbReference type="OMA" id="INSAWED"/>
<dbReference type="InterPro" id="IPR036691">
    <property type="entry name" value="Endo/exonu/phosph_ase_sf"/>
</dbReference>
<name>B8BG42_ORYSI</name>
<dbReference type="STRING" id="39946.B8BG42"/>
<dbReference type="AlphaFoldDB" id="B8BG42"/>
<organism evidence="1 2">
    <name type="scientific">Oryza sativa subsp. indica</name>
    <name type="common">Rice</name>
    <dbReference type="NCBI Taxonomy" id="39946"/>
    <lineage>
        <taxon>Eukaryota</taxon>
        <taxon>Viridiplantae</taxon>
        <taxon>Streptophyta</taxon>
        <taxon>Embryophyta</taxon>
        <taxon>Tracheophyta</taxon>
        <taxon>Spermatophyta</taxon>
        <taxon>Magnoliopsida</taxon>
        <taxon>Liliopsida</taxon>
        <taxon>Poales</taxon>
        <taxon>Poaceae</taxon>
        <taxon>BOP clade</taxon>
        <taxon>Oryzoideae</taxon>
        <taxon>Oryzeae</taxon>
        <taxon>Oryzinae</taxon>
        <taxon>Oryza</taxon>
        <taxon>Oryza sativa</taxon>
    </lineage>
</organism>
<accession>B8BG42</accession>
<dbReference type="Proteomes" id="UP000007015">
    <property type="component" value="Chromosome 10"/>
</dbReference>
<reference evidence="1 2" key="1">
    <citation type="journal article" date="2005" name="PLoS Biol.">
        <title>The genomes of Oryza sativa: a history of duplications.</title>
        <authorList>
            <person name="Yu J."/>
            <person name="Wang J."/>
            <person name="Lin W."/>
            <person name="Li S."/>
            <person name="Li H."/>
            <person name="Zhou J."/>
            <person name="Ni P."/>
            <person name="Dong W."/>
            <person name="Hu S."/>
            <person name="Zeng C."/>
            <person name="Zhang J."/>
            <person name="Zhang Y."/>
            <person name="Li R."/>
            <person name="Xu Z."/>
            <person name="Li S."/>
            <person name="Li X."/>
            <person name="Zheng H."/>
            <person name="Cong L."/>
            <person name="Lin L."/>
            <person name="Yin J."/>
            <person name="Geng J."/>
            <person name="Li G."/>
            <person name="Shi J."/>
            <person name="Liu J."/>
            <person name="Lv H."/>
            <person name="Li J."/>
            <person name="Wang J."/>
            <person name="Deng Y."/>
            <person name="Ran L."/>
            <person name="Shi X."/>
            <person name="Wang X."/>
            <person name="Wu Q."/>
            <person name="Li C."/>
            <person name="Ren X."/>
            <person name="Wang J."/>
            <person name="Wang X."/>
            <person name="Li D."/>
            <person name="Liu D."/>
            <person name="Zhang X."/>
            <person name="Ji Z."/>
            <person name="Zhao W."/>
            <person name="Sun Y."/>
            <person name="Zhang Z."/>
            <person name="Bao J."/>
            <person name="Han Y."/>
            <person name="Dong L."/>
            <person name="Ji J."/>
            <person name="Chen P."/>
            <person name="Wu S."/>
            <person name="Liu J."/>
            <person name="Xiao Y."/>
            <person name="Bu D."/>
            <person name="Tan J."/>
            <person name="Yang L."/>
            <person name="Ye C."/>
            <person name="Zhang J."/>
            <person name="Xu J."/>
            <person name="Zhou Y."/>
            <person name="Yu Y."/>
            <person name="Zhang B."/>
            <person name="Zhuang S."/>
            <person name="Wei H."/>
            <person name="Liu B."/>
            <person name="Lei M."/>
            <person name="Yu H."/>
            <person name="Li Y."/>
            <person name="Xu H."/>
            <person name="Wei S."/>
            <person name="He X."/>
            <person name="Fang L."/>
            <person name="Zhang Z."/>
            <person name="Zhang Y."/>
            <person name="Huang X."/>
            <person name="Su Z."/>
            <person name="Tong W."/>
            <person name="Li J."/>
            <person name="Tong Z."/>
            <person name="Li S."/>
            <person name="Ye J."/>
            <person name="Wang L."/>
            <person name="Fang L."/>
            <person name="Lei T."/>
            <person name="Chen C."/>
            <person name="Chen H."/>
            <person name="Xu Z."/>
            <person name="Li H."/>
            <person name="Huang H."/>
            <person name="Zhang F."/>
            <person name="Xu H."/>
            <person name="Li N."/>
            <person name="Zhao C."/>
            <person name="Li S."/>
            <person name="Dong L."/>
            <person name="Huang Y."/>
            <person name="Li L."/>
            <person name="Xi Y."/>
            <person name="Qi Q."/>
            <person name="Li W."/>
            <person name="Zhang B."/>
            <person name="Hu W."/>
            <person name="Zhang Y."/>
            <person name="Tian X."/>
            <person name="Jiao Y."/>
            <person name="Liang X."/>
            <person name="Jin J."/>
            <person name="Gao L."/>
            <person name="Zheng W."/>
            <person name="Hao B."/>
            <person name="Liu S."/>
            <person name="Wang W."/>
            <person name="Yuan L."/>
            <person name="Cao M."/>
            <person name="McDermott J."/>
            <person name="Samudrala R."/>
            <person name="Wang J."/>
            <person name="Wong G.K."/>
            <person name="Yang H."/>
        </authorList>
    </citation>
    <scope>NUCLEOTIDE SEQUENCE [LARGE SCALE GENOMIC DNA]</scope>
    <source>
        <strain evidence="2">cv. 93-11</strain>
    </source>
</reference>
<protein>
    <submittedName>
        <fullName evidence="1">Uncharacterized protein</fullName>
    </submittedName>
</protein>
<dbReference type="PANTHER" id="PTHR33710">
    <property type="entry name" value="BNAC02G09200D PROTEIN"/>
    <property type="match status" value="1"/>
</dbReference>
<evidence type="ECO:0000313" key="1">
    <source>
        <dbReference type="EMBL" id="EEC66694.1"/>
    </source>
</evidence>
<dbReference type="HOGENOM" id="CLU_093710_0_0_1"/>
<dbReference type="PANTHER" id="PTHR33710:SF83">
    <property type="entry name" value="ENDONUCLEASE_EXONUCLEASE_PHOSPHATASE DOMAIN-CONTAINING PROTEIN"/>
    <property type="match status" value="1"/>
</dbReference>
<dbReference type="Gramene" id="BGIOSGA032177-TA">
    <property type="protein sequence ID" value="BGIOSGA032177-PA"/>
    <property type="gene ID" value="BGIOSGA032177"/>
</dbReference>
<proteinExistence type="predicted"/>
<dbReference type="EMBL" id="CM000135">
    <property type="protein sequence ID" value="EEC66694.1"/>
    <property type="molecule type" value="Genomic_DNA"/>
</dbReference>
<gene>
    <name evidence="1" type="ORF">OsI_33012</name>
</gene>